<evidence type="ECO:0000256" key="1">
    <source>
        <dbReference type="SAM" id="Phobius"/>
    </source>
</evidence>
<name>A0ABV0MME1_9TELE</name>
<proteinExistence type="predicted"/>
<comment type="caution">
    <text evidence="2">The sequence shown here is derived from an EMBL/GenBank/DDBJ whole genome shotgun (WGS) entry which is preliminary data.</text>
</comment>
<dbReference type="EMBL" id="JAHRIO010003546">
    <property type="protein sequence ID" value="MEQ2159824.1"/>
    <property type="molecule type" value="Genomic_DNA"/>
</dbReference>
<keyword evidence="1" id="KW-0472">Membrane</keyword>
<keyword evidence="1" id="KW-1133">Transmembrane helix</keyword>
<protein>
    <submittedName>
        <fullName evidence="2">Uncharacterized protein</fullName>
    </submittedName>
</protein>
<organism evidence="2 3">
    <name type="scientific">Goodea atripinnis</name>
    <dbReference type="NCBI Taxonomy" id="208336"/>
    <lineage>
        <taxon>Eukaryota</taxon>
        <taxon>Metazoa</taxon>
        <taxon>Chordata</taxon>
        <taxon>Craniata</taxon>
        <taxon>Vertebrata</taxon>
        <taxon>Euteleostomi</taxon>
        <taxon>Actinopterygii</taxon>
        <taxon>Neopterygii</taxon>
        <taxon>Teleostei</taxon>
        <taxon>Neoteleostei</taxon>
        <taxon>Acanthomorphata</taxon>
        <taxon>Ovalentaria</taxon>
        <taxon>Atherinomorphae</taxon>
        <taxon>Cyprinodontiformes</taxon>
        <taxon>Goodeidae</taxon>
        <taxon>Goodea</taxon>
    </lineage>
</organism>
<feature type="transmembrane region" description="Helical" evidence="1">
    <location>
        <begin position="12"/>
        <end position="32"/>
    </location>
</feature>
<keyword evidence="3" id="KW-1185">Reference proteome</keyword>
<evidence type="ECO:0000313" key="2">
    <source>
        <dbReference type="EMBL" id="MEQ2159824.1"/>
    </source>
</evidence>
<gene>
    <name evidence="2" type="ORF">GOODEAATRI_027294</name>
</gene>
<reference evidence="2 3" key="1">
    <citation type="submission" date="2021-06" db="EMBL/GenBank/DDBJ databases">
        <authorList>
            <person name="Palmer J.M."/>
        </authorList>
    </citation>
    <scope>NUCLEOTIDE SEQUENCE [LARGE SCALE GENOMIC DNA]</scope>
    <source>
        <strain evidence="2 3">GA_2019</strain>
        <tissue evidence="2">Muscle</tissue>
    </source>
</reference>
<sequence length="104" mass="12308">MPGLAADWFSLYFYSFICPCVTWIWCGFLCYVSEKQKSVSRMVLISPEEEIKVSYLNPSGSWHPFPCSLVRLKPLFDNRWDEHRVELAVDIFLHPQLGFYYSFQ</sequence>
<dbReference type="Proteomes" id="UP001476798">
    <property type="component" value="Unassembled WGS sequence"/>
</dbReference>
<accession>A0ABV0MME1</accession>
<evidence type="ECO:0000313" key="3">
    <source>
        <dbReference type="Proteomes" id="UP001476798"/>
    </source>
</evidence>
<keyword evidence="1" id="KW-0812">Transmembrane</keyword>